<gene>
    <name evidence="1" type="ORF">BpHYR1_039952</name>
</gene>
<comment type="caution">
    <text evidence="1">The sequence shown here is derived from an EMBL/GenBank/DDBJ whole genome shotgun (WGS) entry which is preliminary data.</text>
</comment>
<dbReference type="Proteomes" id="UP000276133">
    <property type="component" value="Unassembled WGS sequence"/>
</dbReference>
<name>A0A3M7PAS5_BRAPC</name>
<dbReference type="EMBL" id="REGN01012297">
    <property type="protein sequence ID" value="RMZ96185.1"/>
    <property type="molecule type" value="Genomic_DNA"/>
</dbReference>
<evidence type="ECO:0000313" key="2">
    <source>
        <dbReference type="Proteomes" id="UP000276133"/>
    </source>
</evidence>
<sequence>MTWFCFDERQIAKFHILSGRDNKWCWCMEVVVEVNMSNESVVDVRCIPDATMPTESEAPACAGIYRLANGCAKQLS</sequence>
<dbReference type="AlphaFoldDB" id="A0A3M7PAS5"/>
<keyword evidence="2" id="KW-1185">Reference proteome</keyword>
<protein>
    <submittedName>
        <fullName evidence="1">Uncharacterized protein</fullName>
    </submittedName>
</protein>
<proteinExistence type="predicted"/>
<evidence type="ECO:0000313" key="1">
    <source>
        <dbReference type="EMBL" id="RMZ96185.1"/>
    </source>
</evidence>
<organism evidence="1 2">
    <name type="scientific">Brachionus plicatilis</name>
    <name type="common">Marine rotifer</name>
    <name type="synonym">Brachionus muelleri</name>
    <dbReference type="NCBI Taxonomy" id="10195"/>
    <lineage>
        <taxon>Eukaryota</taxon>
        <taxon>Metazoa</taxon>
        <taxon>Spiralia</taxon>
        <taxon>Gnathifera</taxon>
        <taxon>Rotifera</taxon>
        <taxon>Eurotatoria</taxon>
        <taxon>Monogononta</taxon>
        <taxon>Pseudotrocha</taxon>
        <taxon>Ploima</taxon>
        <taxon>Brachionidae</taxon>
        <taxon>Brachionus</taxon>
    </lineage>
</organism>
<accession>A0A3M7PAS5</accession>
<reference evidence="1 2" key="1">
    <citation type="journal article" date="2018" name="Sci. Rep.">
        <title>Genomic signatures of local adaptation to the degree of environmental predictability in rotifers.</title>
        <authorList>
            <person name="Franch-Gras L."/>
            <person name="Hahn C."/>
            <person name="Garcia-Roger E.M."/>
            <person name="Carmona M.J."/>
            <person name="Serra M."/>
            <person name="Gomez A."/>
        </authorList>
    </citation>
    <scope>NUCLEOTIDE SEQUENCE [LARGE SCALE GENOMIC DNA]</scope>
    <source>
        <strain evidence="1">HYR1</strain>
    </source>
</reference>